<dbReference type="EMBL" id="GL377674">
    <property type="protein sequence ID" value="EFJ08405.1"/>
    <property type="molecule type" value="Genomic_DNA"/>
</dbReference>
<accession>D8T4R8</accession>
<dbReference type="GO" id="GO:0015031">
    <property type="term" value="P:protein transport"/>
    <property type="evidence" value="ECO:0007669"/>
    <property type="project" value="UniProtKB-KW"/>
</dbReference>
<dbReference type="KEGG" id="smo:SELMODRAFT_131706"/>
<dbReference type="GO" id="GO:0004721">
    <property type="term" value="F:phosphoprotein phosphatase activity"/>
    <property type="evidence" value="ECO:0000318"/>
    <property type="project" value="GO_Central"/>
</dbReference>
<keyword evidence="1" id="KW-0496">Mitochondrion</keyword>
<dbReference type="SUPFAM" id="SSF56784">
    <property type="entry name" value="HAD-like"/>
    <property type="match status" value="1"/>
</dbReference>
<dbReference type="GO" id="GO:0005744">
    <property type="term" value="C:TIM23 mitochondrial import inner membrane translocase complex"/>
    <property type="evidence" value="ECO:0007669"/>
    <property type="project" value="UniProtKB-UniRule"/>
</dbReference>
<dbReference type="SMART" id="SM00577">
    <property type="entry name" value="CPDc"/>
    <property type="match status" value="1"/>
</dbReference>
<name>D8T4R8_SELML</name>
<dbReference type="InParanoid" id="D8T4R8"/>
<organism evidence="5">
    <name type="scientific">Selaginella moellendorffii</name>
    <name type="common">Spikemoss</name>
    <dbReference type="NCBI Taxonomy" id="88036"/>
    <lineage>
        <taxon>Eukaryota</taxon>
        <taxon>Viridiplantae</taxon>
        <taxon>Streptophyta</taxon>
        <taxon>Embryophyta</taxon>
        <taxon>Tracheophyta</taxon>
        <taxon>Lycopodiopsida</taxon>
        <taxon>Selaginellales</taxon>
        <taxon>Selaginellaceae</taxon>
        <taxon>Selaginella</taxon>
    </lineage>
</organism>
<keyword evidence="1" id="KW-0653">Protein transport</keyword>
<dbReference type="Gramene" id="EFJ08402">
    <property type="protein sequence ID" value="EFJ08402"/>
    <property type="gene ID" value="SELMODRAFT_131775"/>
</dbReference>
<dbReference type="InterPro" id="IPR023214">
    <property type="entry name" value="HAD_sf"/>
</dbReference>
<dbReference type="eggNOG" id="KOG1605">
    <property type="taxonomic scope" value="Eukaryota"/>
</dbReference>
<dbReference type="InterPro" id="IPR050365">
    <property type="entry name" value="TIM50"/>
</dbReference>
<evidence type="ECO:0000313" key="4">
    <source>
        <dbReference type="EMBL" id="EFJ08405.1"/>
    </source>
</evidence>
<dbReference type="Pfam" id="PF03031">
    <property type="entry name" value="NIF"/>
    <property type="match status" value="1"/>
</dbReference>
<dbReference type="HOGENOM" id="CLU_020262_4_5_1"/>
<dbReference type="Gramene" id="EFJ08405">
    <property type="protein sequence ID" value="EFJ08405"/>
    <property type="gene ID" value="SELMODRAFT_131706"/>
</dbReference>
<comment type="function">
    <text evidence="1">Essential component of the TIM23 complex, a complex that mediates the translocation of transit peptide-containing proteins across the mitochondrial inner membrane.</text>
</comment>
<comment type="subunit">
    <text evidence="1">Component of the TIM23 complex.</text>
</comment>
<sequence length="213" mass="23956">QRCMAQLEAQHVDKVGKPTLILDLDGTLIATSRQAGLHAKLDFVVEFDPQEQPVWVCKRPGLDDFLSKASQLFEVVVFSLGKRAYVEKMREKIDPSGSLVAFWLSRDSCSGSDAIKEYKDLNSPSFGRDLRRVVWVDDFRDSFRMNLESGIVVPMFRNSSSGNDRVLMDLWPHLETLATYGPDVDVRAALLSLPLPLLESNLARAISRPKLCM</sequence>
<dbReference type="PANTHER" id="PTHR12210">
    <property type="entry name" value="DULLARD PROTEIN PHOSPHATASE"/>
    <property type="match status" value="1"/>
</dbReference>
<evidence type="ECO:0000259" key="2">
    <source>
        <dbReference type="PROSITE" id="PS50969"/>
    </source>
</evidence>
<feature type="domain" description="FCP1 homology" evidence="2">
    <location>
        <begin position="13"/>
        <end position="177"/>
    </location>
</feature>
<comment type="similarity">
    <text evidence="1">Belongs to the TIM50 family.</text>
</comment>
<feature type="non-terminal residue" evidence="3">
    <location>
        <position position="1"/>
    </location>
</feature>
<keyword evidence="1" id="KW-0809">Transit peptide</keyword>
<evidence type="ECO:0000256" key="1">
    <source>
        <dbReference type="RuleBase" id="RU365079"/>
    </source>
</evidence>
<reference evidence="3 5" key="1">
    <citation type="journal article" date="2011" name="Science">
        <title>The Selaginella genome identifies genetic changes associated with the evolution of vascular plants.</title>
        <authorList>
            <person name="Banks J.A."/>
            <person name="Nishiyama T."/>
            <person name="Hasebe M."/>
            <person name="Bowman J.L."/>
            <person name="Gribskov M."/>
            <person name="dePamphilis C."/>
            <person name="Albert V.A."/>
            <person name="Aono N."/>
            <person name="Aoyama T."/>
            <person name="Ambrose B.A."/>
            <person name="Ashton N.W."/>
            <person name="Axtell M.J."/>
            <person name="Barker E."/>
            <person name="Barker M.S."/>
            <person name="Bennetzen J.L."/>
            <person name="Bonawitz N.D."/>
            <person name="Chapple C."/>
            <person name="Cheng C."/>
            <person name="Correa L.G."/>
            <person name="Dacre M."/>
            <person name="DeBarry J."/>
            <person name="Dreyer I."/>
            <person name="Elias M."/>
            <person name="Engstrom E.M."/>
            <person name="Estelle M."/>
            <person name="Feng L."/>
            <person name="Finet C."/>
            <person name="Floyd S.K."/>
            <person name="Frommer W.B."/>
            <person name="Fujita T."/>
            <person name="Gramzow L."/>
            <person name="Gutensohn M."/>
            <person name="Harholt J."/>
            <person name="Hattori M."/>
            <person name="Heyl A."/>
            <person name="Hirai T."/>
            <person name="Hiwatashi Y."/>
            <person name="Ishikawa M."/>
            <person name="Iwata M."/>
            <person name="Karol K.G."/>
            <person name="Koehler B."/>
            <person name="Kolukisaoglu U."/>
            <person name="Kubo M."/>
            <person name="Kurata T."/>
            <person name="Lalonde S."/>
            <person name="Li K."/>
            <person name="Li Y."/>
            <person name="Litt A."/>
            <person name="Lyons E."/>
            <person name="Manning G."/>
            <person name="Maruyama T."/>
            <person name="Michael T.P."/>
            <person name="Mikami K."/>
            <person name="Miyazaki S."/>
            <person name="Morinaga S."/>
            <person name="Murata T."/>
            <person name="Mueller-Roeber B."/>
            <person name="Nelson D.R."/>
            <person name="Obara M."/>
            <person name="Oguri Y."/>
            <person name="Olmstead R.G."/>
            <person name="Onodera N."/>
            <person name="Petersen B.L."/>
            <person name="Pils B."/>
            <person name="Prigge M."/>
            <person name="Rensing S.A."/>
            <person name="Riano-Pachon D.M."/>
            <person name="Roberts A.W."/>
            <person name="Sato Y."/>
            <person name="Scheller H.V."/>
            <person name="Schulz B."/>
            <person name="Schulz C."/>
            <person name="Shakirov E.V."/>
            <person name="Shibagaki N."/>
            <person name="Shinohara N."/>
            <person name="Shippen D.E."/>
            <person name="Soerensen I."/>
            <person name="Sotooka R."/>
            <person name="Sugimoto N."/>
            <person name="Sugita M."/>
            <person name="Sumikawa N."/>
            <person name="Tanurdzic M."/>
            <person name="Theissen G."/>
            <person name="Ulvskov P."/>
            <person name="Wakazuki S."/>
            <person name="Weng J.K."/>
            <person name="Willats W.W."/>
            <person name="Wipf D."/>
            <person name="Wolf P.G."/>
            <person name="Yang L."/>
            <person name="Zimmer A.D."/>
            <person name="Zhu Q."/>
            <person name="Mitros T."/>
            <person name="Hellsten U."/>
            <person name="Loque D."/>
            <person name="Otillar R."/>
            <person name="Salamov A."/>
            <person name="Schmutz J."/>
            <person name="Shapiro H."/>
            <person name="Lindquist E."/>
            <person name="Lucas S."/>
            <person name="Rokhsar D."/>
            <person name="Grigoriev I.V."/>
        </authorList>
    </citation>
    <scope>NUCLEOTIDE SEQUENCE [LARGE SCALE GENOMIC DNA]</scope>
</reference>
<dbReference type="InterPro" id="IPR036412">
    <property type="entry name" value="HAD-like_sf"/>
</dbReference>
<dbReference type="OMA" id="CMAQLEA"/>
<dbReference type="PROSITE" id="PS50969">
    <property type="entry name" value="FCP1"/>
    <property type="match status" value="1"/>
</dbReference>
<keyword evidence="5" id="KW-1185">Reference proteome</keyword>
<dbReference type="KEGG" id="smo:SELMODRAFT_131775"/>
<evidence type="ECO:0000313" key="5">
    <source>
        <dbReference type="Proteomes" id="UP000001514"/>
    </source>
</evidence>
<dbReference type="EMBL" id="GL377674">
    <property type="protein sequence ID" value="EFJ08402.1"/>
    <property type="molecule type" value="Genomic_DNA"/>
</dbReference>
<proteinExistence type="inferred from homology"/>
<gene>
    <name evidence="4" type="ORF">SELMODRAFT_131706</name>
    <name evidence="3" type="ORF">SELMODRAFT_131775</name>
</gene>
<keyword evidence="1" id="KW-0811">Translocation</keyword>
<dbReference type="Proteomes" id="UP000001514">
    <property type="component" value="Unassembled WGS sequence"/>
</dbReference>
<dbReference type="InterPro" id="IPR004274">
    <property type="entry name" value="FCP1_dom"/>
</dbReference>
<dbReference type="Gene3D" id="3.40.50.1000">
    <property type="entry name" value="HAD superfamily/HAD-like"/>
    <property type="match status" value="1"/>
</dbReference>
<keyword evidence="1" id="KW-0813">Transport</keyword>
<protein>
    <recommendedName>
        <fullName evidence="1">Mitochondrial import inner membrane translocase subunit TIM50</fullName>
    </recommendedName>
</protein>
<evidence type="ECO:0000313" key="3">
    <source>
        <dbReference type="EMBL" id="EFJ08402.1"/>
    </source>
</evidence>
<dbReference type="AlphaFoldDB" id="D8T4R8"/>
<dbReference type="STRING" id="88036.D8T4R8"/>
<comment type="subcellular location">
    <subcellularLocation>
        <location evidence="1">Mitochondrion inner membrane</location>
        <topology evidence="1">Single-pass membrane protein</topology>
    </subcellularLocation>
</comment>
<dbReference type="CDD" id="cd07521">
    <property type="entry name" value="HAD_FCP1-like"/>
    <property type="match status" value="1"/>
</dbReference>